<dbReference type="CDD" id="cd05403">
    <property type="entry name" value="NT_KNTase_like"/>
    <property type="match status" value="1"/>
</dbReference>
<dbReference type="EMBL" id="FQUJ01000007">
    <property type="protein sequence ID" value="SHF10624.1"/>
    <property type="molecule type" value="Genomic_DNA"/>
</dbReference>
<dbReference type="Pfam" id="PF18765">
    <property type="entry name" value="Polbeta"/>
    <property type="match status" value="1"/>
</dbReference>
<dbReference type="OrthoDB" id="9793109at2"/>
<dbReference type="STRING" id="1121942.SAMN02745148_01789"/>
<name>A0A1M4YXS8_9GAMM</name>
<dbReference type="InterPro" id="IPR043519">
    <property type="entry name" value="NT_sf"/>
</dbReference>
<evidence type="ECO:0000259" key="1">
    <source>
        <dbReference type="Pfam" id="PF18765"/>
    </source>
</evidence>
<dbReference type="SUPFAM" id="SSF81301">
    <property type="entry name" value="Nucleotidyltransferase"/>
    <property type="match status" value="1"/>
</dbReference>
<feature type="domain" description="Polymerase beta nucleotidyltransferase" evidence="1">
    <location>
        <begin position="28"/>
        <end position="116"/>
    </location>
</feature>
<dbReference type="AlphaFoldDB" id="A0A1M4YXS8"/>
<proteinExistence type="predicted"/>
<dbReference type="PANTHER" id="PTHR43852">
    <property type="entry name" value="NUCLEOTIDYLTRANSFERASE"/>
    <property type="match status" value="1"/>
</dbReference>
<dbReference type="GO" id="GO:0016740">
    <property type="term" value="F:transferase activity"/>
    <property type="evidence" value="ECO:0007669"/>
    <property type="project" value="UniProtKB-KW"/>
</dbReference>
<keyword evidence="3" id="KW-1185">Reference proteome</keyword>
<evidence type="ECO:0000313" key="2">
    <source>
        <dbReference type="EMBL" id="SHF10624.1"/>
    </source>
</evidence>
<dbReference type="Gene3D" id="3.30.460.10">
    <property type="entry name" value="Beta Polymerase, domain 2"/>
    <property type="match status" value="1"/>
</dbReference>
<dbReference type="InterPro" id="IPR052930">
    <property type="entry name" value="TA_antitoxin_MntA"/>
</dbReference>
<gene>
    <name evidence="2" type="ORF">SAMN02745148_01789</name>
</gene>
<reference evidence="2 3" key="1">
    <citation type="submission" date="2016-11" db="EMBL/GenBank/DDBJ databases">
        <authorList>
            <person name="Jaros S."/>
            <person name="Januszkiewicz K."/>
            <person name="Wedrychowicz H."/>
        </authorList>
    </citation>
    <scope>NUCLEOTIDE SEQUENCE [LARGE SCALE GENOMIC DNA]</scope>
    <source>
        <strain evidence="2 3">DSM 19980</strain>
    </source>
</reference>
<dbReference type="Proteomes" id="UP000184346">
    <property type="component" value="Unassembled WGS sequence"/>
</dbReference>
<keyword evidence="2" id="KW-0808">Transferase</keyword>
<protein>
    <submittedName>
        <fullName evidence="2">Predicted nucleotidyltransferase</fullName>
    </submittedName>
</protein>
<organism evidence="2 3">
    <name type="scientific">Modicisalibacter ilicicola DSM 19980</name>
    <dbReference type="NCBI Taxonomy" id="1121942"/>
    <lineage>
        <taxon>Bacteria</taxon>
        <taxon>Pseudomonadati</taxon>
        <taxon>Pseudomonadota</taxon>
        <taxon>Gammaproteobacteria</taxon>
        <taxon>Oceanospirillales</taxon>
        <taxon>Halomonadaceae</taxon>
        <taxon>Modicisalibacter</taxon>
    </lineage>
</organism>
<accession>A0A1M4YXS8</accession>
<dbReference type="PANTHER" id="PTHR43852:SF2">
    <property type="entry name" value="PROTEIN ADENYLYLTRANSFERASE MNTA"/>
    <property type="match status" value="1"/>
</dbReference>
<dbReference type="RefSeq" id="WP_084671344.1">
    <property type="nucleotide sequence ID" value="NZ_FQUJ01000007.1"/>
</dbReference>
<sequence length="150" mass="16439">MIDDSVEDSQASPGEPSNKSVAALGRRIIRALAGFSEIEQIVLFGSLSRGAGRPDSDIDVAVEADKPLTSELRIAMIEALAMEFGRPVDLVDLKAAGQPLLTQIVTTGKRLLGSDTRWANVIYRNIIENEDCVPLQRRILIARQNAWINR</sequence>
<dbReference type="InterPro" id="IPR041633">
    <property type="entry name" value="Polbeta"/>
</dbReference>
<evidence type="ECO:0000313" key="3">
    <source>
        <dbReference type="Proteomes" id="UP000184346"/>
    </source>
</evidence>
<dbReference type="NCBIfam" id="NF047752">
    <property type="entry name" value="MntA_antitoxin"/>
    <property type="match status" value="1"/>
</dbReference>